<evidence type="ECO:0008006" key="3">
    <source>
        <dbReference type="Google" id="ProtNLM"/>
    </source>
</evidence>
<dbReference type="RefSeq" id="WP_317942062.1">
    <property type="nucleotide sequence ID" value="NZ_JAUBDI010000002.1"/>
</dbReference>
<organism evidence="1 2">
    <name type="scientific">Sporosarcina saromensis</name>
    <dbReference type="NCBI Taxonomy" id="359365"/>
    <lineage>
        <taxon>Bacteria</taxon>
        <taxon>Bacillati</taxon>
        <taxon>Bacillota</taxon>
        <taxon>Bacilli</taxon>
        <taxon>Bacillales</taxon>
        <taxon>Caryophanaceae</taxon>
        <taxon>Sporosarcina</taxon>
    </lineage>
</organism>
<gene>
    <name evidence="1" type="ORF">QT711_03155</name>
</gene>
<dbReference type="Gene3D" id="3.40.1440.10">
    <property type="entry name" value="GIY-YIG endonuclease"/>
    <property type="match status" value="1"/>
</dbReference>
<evidence type="ECO:0000313" key="1">
    <source>
        <dbReference type="EMBL" id="MDW0112168.1"/>
    </source>
</evidence>
<proteinExistence type="predicted"/>
<dbReference type="Proteomes" id="UP001282284">
    <property type="component" value="Unassembled WGS sequence"/>
</dbReference>
<keyword evidence="2" id="KW-1185">Reference proteome</keyword>
<name>A0ABU4G5B8_9BACL</name>
<dbReference type="SUPFAM" id="SSF82771">
    <property type="entry name" value="GIY-YIG endonuclease"/>
    <property type="match status" value="1"/>
</dbReference>
<comment type="caution">
    <text evidence="1">The sequence shown here is derived from an EMBL/GenBank/DDBJ whole genome shotgun (WGS) entry which is preliminary data.</text>
</comment>
<dbReference type="EMBL" id="JAUBDI010000002">
    <property type="protein sequence ID" value="MDW0112168.1"/>
    <property type="molecule type" value="Genomic_DNA"/>
</dbReference>
<sequence length="166" mass="19149">MTKKIGIIYKVSNNIDDKVYIGYTTSSLALVKAQHRYELKNGINSHSKLNEAFRLYGTAAFEYEVLEEIDATENNKELRKRCRDIMSQFDSIENGYNDKRGVKPGSIADYNKGELHYKAKLTEADIRNIRFMLKQNVPVVAIADYYDVSQPNITYIKDGKTWKHVN</sequence>
<accession>A0ABU4G5B8</accession>
<dbReference type="InterPro" id="IPR035901">
    <property type="entry name" value="GIY-YIG_endonuc_sf"/>
</dbReference>
<evidence type="ECO:0000313" key="2">
    <source>
        <dbReference type="Proteomes" id="UP001282284"/>
    </source>
</evidence>
<protein>
    <recommendedName>
        <fullName evidence="3">Group I intron endonuclease</fullName>
    </recommendedName>
</protein>
<reference evidence="1 2" key="1">
    <citation type="submission" date="2023-06" db="EMBL/GenBank/DDBJ databases">
        <title>Sporosarcina sp. nov., isolated from Korean traditional fermented seafood 'Jeotgal'.</title>
        <authorList>
            <person name="Yang A.I."/>
            <person name="Shin N.-R."/>
        </authorList>
    </citation>
    <scope>NUCLEOTIDE SEQUENCE [LARGE SCALE GENOMIC DNA]</scope>
    <source>
        <strain evidence="1 2">KCTC13119</strain>
    </source>
</reference>